<keyword evidence="3" id="KW-1185">Reference proteome</keyword>
<name>A0A1I5KAU2_9SPHN</name>
<dbReference type="OrthoDB" id="8849037at2"/>
<dbReference type="AlphaFoldDB" id="A0A1I5KAU2"/>
<reference evidence="3" key="1">
    <citation type="submission" date="2016-10" db="EMBL/GenBank/DDBJ databases">
        <authorList>
            <person name="Varghese N."/>
            <person name="Submissions S."/>
        </authorList>
    </citation>
    <scope>NUCLEOTIDE SEQUENCE [LARGE SCALE GENOMIC DNA]</scope>
    <source>
        <strain evidence="3">CGMCC 1.7715</strain>
    </source>
</reference>
<feature type="domain" description="SnoaL-like" evidence="1">
    <location>
        <begin position="18"/>
        <end position="121"/>
    </location>
</feature>
<evidence type="ECO:0000259" key="1">
    <source>
        <dbReference type="Pfam" id="PF12680"/>
    </source>
</evidence>
<dbReference type="Gene3D" id="3.10.450.50">
    <property type="match status" value="1"/>
</dbReference>
<dbReference type="InterPro" id="IPR037401">
    <property type="entry name" value="SnoaL-like"/>
</dbReference>
<dbReference type="RefSeq" id="WP_090476248.1">
    <property type="nucleotide sequence ID" value="NZ_FOWZ01000001.1"/>
</dbReference>
<dbReference type="SUPFAM" id="SSF54427">
    <property type="entry name" value="NTF2-like"/>
    <property type="match status" value="1"/>
</dbReference>
<dbReference type="EMBL" id="FOWZ01000001">
    <property type="protein sequence ID" value="SFO82150.1"/>
    <property type="molecule type" value="Genomic_DNA"/>
</dbReference>
<dbReference type="Pfam" id="PF12680">
    <property type="entry name" value="SnoaL_2"/>
    <property type="match status" value="1"/>
</dbReference>
<gene>
    <name evidence="2" type="ORF">SAMN04488060_0054</name>
</gene>
<dbReference type="GO" id="GO:0016853">
    <property type="term" value="F:isomerase activity"/>
    <property type="evidence" value="ECO:0007669"/>
    <property type="project" value="UniProtKB-KW"/>
</dbReference>
<dbReference type="InterPro" id="IPR032710">
    <property type="entry name" value="NTF2-like_dom_sf"/>
</dbReference>
<protein>
    <submittedName>
        <fullName evidence="2">Ketosteroid isomerase homolog</fullName>
    </submittedName>
</protein>
<dbReference type="STRING" id="604088.SAMN04488060_0054"/>
<proteinExistence type="predicted"/>
<evidence type="ECO:0000313" key="2">
    <source>
        <dbReference type="EMBL" id="SFO82150.1"/>
    </source>
</evidence>
<evidence type="ECO:0000313" key="3">
    <source>
        <dbReference type="Proteomes" id="UP000199331"/>
    </source>
</evidence>
<accession>A0A1I5KAU2</accession>
<dbReference type="Proteomes" id="UP000199331">
    <property type="component" value="Unassembled WGS sequence"/>
</dbReference>
<organism evidence="2 3">
    <name type="scientific">Qipengyuania nanhaisediminis</name>
    <dbReference type="NCBI Taxonomy" id="604088"/>
    <lineage>
        <taxon>Bacteria</taxon>
        <taxon>Pseudomonadati</taxon>
        <taxon>Pseudomonadota</taxon>
        <taxon>Alphaproteobacteria</taxon>
        <taxon>Sphingomonadales</taxon>
        <taxon>Erythrobacteraceae</taxon>
        <taxon>Qipengyuania</taxon>
    </lineage>
</organism>
<keyword evidence="2" id="KW-0413">Isomerase</keyword>
<sequence length="134" mass="15105">MATIEQNLATVAAHIENEARDPAAILSLYTDDIVQEFPTRGLRFEGKAAIEANYRRMFEAIEDVELIPFERFATEDRVVDDMLVYFTLAGEGMDGAPVSIGSPVALRLVHVFHMRDGLISREIVHENWQVRSAE</sequence>